<dbReference type="GeneID" id="9837211"/>
<dbReference type="FunFam" id="2.20.25.20:FF:000001">
    <property type="entry name" value="Casein kinase II subunit beta"/>
    <property type="match status" value="1"/>
</dbReference>
<proteinExistence type="inferred from homology"/>
<feature type="compositionally biased region" description="Acidic residues" evidence="4">
    <location>
        <begin position="9"/>
        <end position="19"/>
    </location>
</feature>
<evidence type="ECO:0000313" key="5">
    <source>
        <dbReference type="EMBL" id="CEG00975.1"/>
    </source>
</evidence>
<dbReference type="FunFam" id="1.10.1820.10:FF:000005">
    <property type="entry name" value="Casein kinase II subunit beta"/>
    <property type="match status" value="1"/>
</dbReference>
<keyword evidence="3" id="KW-0175">Coiled coil</keyword>
<dbReference type="PRINTS" id="PR00472">
    <property type="entry name" value="CASNKINASEII"/>
</dbReference>
<evidence type="ECO:0000256" key="1">
    <source>
        <dbReference type="ARBA" id="ARBA00006941"/>
    </source>
</evidence>
<feature type="region of interest" description="Disordered" evidence="4">
    <location>
        <begin position="1"/>
        <end position="25"/>
    </location>
</feature>
<dbReference type="SUPFAM" id="SSF57798">
    <property type="entry name" value="Casein kinase II beta subunit"/>
    <property type="match status" value="1"/>
</dbReference>
<protein>
    <recommendedName>
        <fullName evidence="2">Casein kinase II subunit beta</fullName>
        <shortName evidence="2">CK II beta</shortName>
    </recommendedName>
</protein>
<dbReference type="Gene3D" id="2.20.25.20">
    <property type="match status" value="1"/>
</dbReference>
<evidence type="ECO:0000256" key="3">
    <source>
        <dbReference type="SAM" id="Coils"/>
    </source>
</evidence>
<dbReference type="GO" id="GO:0019887">
    <property type="term" value="F:protein kinase regulator activity"/>
    <property type="evidence" value="ECO:0007669"/>
    <property type="project" value="InterPro"/>
</dbReference>
<dbReference type="RefSeq" id="XP_022840713.1">
    <property type="nucleotide sequence ID" value="XM_022985020.1"/>
</dbReference>
<dbReference type="PANTHER" id="PTHR11740:SF0">
    <property type="entry name" value="CASEIN KINASE II SUBUNIT BETA"/>
    <property type="match status" value="1"/>
</dbReference>
<dbReference type="KEGG" id="ota:OT_ostta02g01350"/>
<accession>A0A090N4M6</accession>
<evidence type="ECO:0000256" key="4">
    <source>
        <dbReference type="SAM" id="MobiDB-lite"/>
    </source>
</evidence>
<reference evidence="6" key="1">
    <citation type="journal article" date="2006" name="Proc. Natl. Acad. Sci. U.S.A.">
        <title>Genome analysis of the smallest free-living eukaryote Ostreococcus tauri unveils many unique features.</title>
        <authorList>
            <person name="Derelle E."/>
            <person name="Ferraz C."/>
            <person name="Rombauts S."/>
            <person name="Rouze P."/>
            <person name="Worden A.Z."/>
            <person name="Robbens S."/>
            <person name="Partensky F."/>
            <person name="Degroeve S."/>
            <person name="Echeynie S."/>
            <person name="Cooke R."/>
            <person name="Saeys Y."/>
            <person name="Wuyts J."/>
            <person name="Jabbari K."/>
            <person name="Bowler C."/>
            <person name="Panaud O."/>
            <person name="Piegu B."/>
            <person name="Ball S.G."/>
            <person name="Ral J.-P."/>
            <person name="Bouget F.-Y."/>
            <person name="Piganeau G."/>
            <person name="De Baets B."/>
            <person name="Picard A."/>
            <person name="Delseny M."/>
            <person name="Demaille J."/>
            <person name="Van de Peer Y."/>
            <person name="Moreau H."/>
        </authorList>
    </citation>
    <scope>NUCLEOTIDE SEQUENCE [LARGE SCALE GENOMIC DNA]</scope>
    <source>
        <strain evidence="6">OTTH 0595 / CCAP 157/2 / RCC745</strain>
    </source>
</reference>
<dbReference type="FunCoup" id="A0A090N4M6">
    <property type="interactions" value="1940"/>
</dbReference>
<dbReference type="InterPro" id="IPR016149">
    <property type="entry name" value="Casein_kin_II_reg-sub_N"/>
</dbReference>
<dbReference type="InterPro" id="IPR000704">
    <property type="entry name" value="Casein_kinase_II_reg-sub"/>
</dbReference>
<gene>
    <name evidence="5" type="ORF">OT_ostta02g01350</name>
</gene>
<dbReference type="GO" id="GO:0005737">
    <property type="term" value="C:cytoplasm"/>
    <property type="evidence" value="ECO:0007669"/>
    <property type="project" value="TreeGrafter"/>
</dbReference>
<comment type="function">
    <text evidence="2">Plays a complex role in regulating the basal catalytic activity of the alpha subunit.</text>
</comment>
<comment type="caution">
    <text evidence="5">The sequence shown here is derived from an EMBL/GenBank/DDBJ whole genome shotgun (WGS) entry which is preliminary data.</text>
</comment>
<dbReference type="InParanoid" id="A0A090N4M6"/>
<dbReference type="OrthoDB" id="3971593at2759"/>
<dbReference type="STRING" id="70448.A0A090N4M6"/>
<evidence type="ECO:0000313" key="6">
    <source>
        <dbReference type="Proteomes" id="UP000009170"/>
    </source>
</evidence>
<feature type="coiled-coil region" evidence="3">
    <location>
        <begin position="70"/>
        <end position="97"/>
    </location>
</feature>
<comment type="subunit">
    <text evidence="2">Tetramer of two alpha and two beta subunits.</text>
</comment>
<name>A0A090N4M6_OSTTA</name>
<dbReference type="Pfam" id="PF01214">
    <property type="entry name" value="CK_II_beta"/>
    <property type="match status" value="1"/>
</dbReference>
<dbReference type="GO" id="GO:0005956">
    <property type="term" value="C:protein kinase CK2 complex"/>
    <property type="evidence" value="ECO:0007669"/>
    <property type="project" value="UniProtKB-UniRule"/>
</dbReference>
<dbReference type="Proteomes" id="UP000009170">
    <property type="component" value="Unassembled WGS sequence"/>
</dbReference>
<dbReference type="PANTHER" id="PTHR11740">
    <property type="entry name" value="CASEIN KINASE II SUBUNIT BETA"/>
    <property type="match status" value="1"/>
</dbReference>
<organism evidence="5 6">
    <name type="scientific">Ostreococcus tauri</name>
    <name type="common">Marine green alga</name>
    <dbReference type="NCBI Taxonomy" id="70448"/>
    <lineage>
        <taxon>Eukaryota</taxon>
        <taxon>Viridiplantae</taxon>
        <taxon>Chlorophyta</taxon>
        <taxon>Mamiellophyceae</taxon>
        <taxon>Mamiellales</taxon>
        <taxon>Bathycoccaceae</taxon>
        <taxon>Ostreococcus</taxon>
    </lineage>
</organism>
<dbReference type="EMBL" id="CAID01000002">
    <property type="protein sequence ID" value="CEG00975.1"/>
    <property type="molecule type" value="Genomic_DNA"/>
</dbReference>
<dbReference type="AlphaFoldDB" id="A0A090N4M6"/>
<reference evidence="5 6" key="2">
    <citation type="journal article" date="2014" name="BMC Genomics">
        <title>An improved genome of the model marine alga Ostreococcus tauri unfolds by assessing Illumina de novo assemblies.</title>
        <authorList>
            <person name="Blanc-Mathieu R."/>
            <person name="Verhelst B."/>
            <person name="Derelle E."/>
            <person name="Rombauts S."/>
            <person name="Bouget F.Y."/>
            <person name="Carre I."/>
            <person name="Chateau A."/>
            <person name="Eyre-Walker A."/>
            <person name="Grimsley N."/>
            <person name="Moreau H."/>
            <person name="Piegu B."/>
            <person name="Rivals E."/>
            <person name="Schackwitz W."/>
            <person name="Van de Peer Y."/>
            <person name="Piganeau G."/>
        </authorList>
    </citation>
    <scope>NUCLEOTIDE SEQUENCE [LARGE SCALE GENOMIC DNA]</scope>
    <source>
        <strain evidence="6">OTTH 0595 / CCAP 157/2 / RCC745</strain>
    </source>
</reference>
<evidence type="ECO:0000256" key="2">
    <source>
        <dbReference type="RuleBase" id="RU361268"/>
    </source>
</evidence>
<sequence>MRKALQQQDETESSSEDSYNDSVGGTEQSWISWFCTLKGNEMFCEVDEDYIQDDFNLSGLSSSVPYYDYALDMILDVERERQELNEQQRELVESAAELLYGLIHARYILTQRGMTAMLEKYKRNHFGRCPRFLCANTPCLPVGTSDIFRTATVKIFCPKCKDVYFPRSKYQGNTDGAYFGTTFPHLFLMTFSHLQITKQVTAYEPRIFGFKIHEH</sequence>
<dbReference type="InterPro" id="IPR035991">
    <property type="entry name" value="Casein_kinase_II_beta-like"/>
</dbReference>
<dbReference type="SMART" id="SM01085">
    <property type="entry name" value="CK_II_beta"/>
    <property type="match status" value="1"/>
</dbReference>
<keyword evidence="6" id="KW-1185">Reference proteome</keyword>
<dbReference type="Gene3D" id="1.10.1820.10">
    <property type="entry name" value="protein kinase ck2 holoenzyme, chain C, domain 1"/>
    <property type="match status" value="1"/>
</dbReference>
<comment type="similarity">
    <text evidence="1 2">Belongs to the casein kinase 2 subunit beta family.</text>
</comment>